<feature type="transmembrane region" description="Helical" evidence="1">
    <location>
        <begin position="64"/>
        <end position="82"/>
    </location>
</feature>
<dbReference type="EMBL" id="CP046600">
    <property type="protein sequence ID" value="QUR66271.1"/>
    <property type="molecule type" value="Genomic_DNA"/>
</dbReference>
<organism evidence="2 3">
    <name type="scientific">Mycobacterium spongiae</name>
    <dbReference type="NCBI Taxonomy" id="886343"/>
    <lineage>
        <taxon>Bacteria</taxon>
        <taxon>Bacillati</taxon>
        <taxon>Actinomycetota</taxon>
        <taxon>Actinomycetes</taxon>
        <taxon>Mycobacteriales</taxon>
        <taxon>Mycobacteriaceae</taxon>
        <taxon>Mycobacterium</taxon>
    </lineage>
</organism>
<keyword evidence="1" id="KW-1133">Transmembrane helix</keyword>
<sequence length="125" mass="13950">MNPNPIAPGRRSAERRLPMWRIGIAGGFVGILCCVGPTILALLGIISATTALAWSTDLYDNYAWWFRLGGLAVLALLVWVALRRRNQCSIDGIRRLRWRLVTVLAIAVGTYAALYAFTTWLERFA</sequence>
<protein>
    <recommendedName>
        <fullName evidence="4">Mercury ion transport protein</fullName>
    </recommendedName>
</protein>
<name>A0A975JV77_9MYCO</name>
<dbReference type="AlphaFoldDB" id="A0A975JV77"/>
<feature type="transmembrane region" description="Helical" evidence="1">
    <location>
        <begin position="20"/>
        <end position="52"/>
    </location>
</feature>
<dbReference type="Proteomes" id="UP000682202">
    <property type="component" value="Chromosome"/>
</dbReference>
<gene>
    <name evidence="2" type="ORF">F6B93_03480</name>
</gene>
<feature type="transmembrane region" description="Helical" evidence="1">
    <location>
        <begin position="103"/>
        <end position="121"/>
    </location>
</feature>
<evidence type="ECO:0000256" key="1">
    <source>
        <dbReference type="SAM" id="Phobius"/>
    </source>
</evidence>
<reference evidence="2" key="1">
    <citation type="submission" date="2019-12" db="EMBL/GenBank/DDBJ databases">
        <title>Mycobacterium spongiae sp. nov.</title>
        <authorList>
            <person name="Stinear T."/>
        </authorList>
    </citation>
    <scope>NUCLEOTIDE SEQUENCE</scope>
    <source>
        <strain evidence="2">FSD4b-SM</strain>
    </source>
</reference>
<keyword evidence="1" id="KW-0472">Membrane</keyword>
<evidence type="ECO:0008006" key="4">
    <source>
        <dbReference type="Google" id="ProtNLM"/>
    </source>
</evidence>
<dbReference type="KEGG" id="mspg:F6B93_03480"/>
<accession>A0A975JV77</accession>
<keyword evidence="1" id="KW-0812">Transmembrane</keyword>
<proteinExistence type="predicted"/>
<keyword evidence="3" id="KW-1185">Reference proteome</keyword>
<dbReference type="RefSeq" id="WP_211697754.1">
    <property type="nucleotide sequence ID" value="NZ_CP046600.1"/>
</dbReference>
<evidence type="ECO:0000313" key="2">
    <source>
        <dbReference type="EMBL" id="QUR66271.1"/>
    </source>
</evidence>
<evidence type="ECO:0000313" key="3">
    <source>
        <dbReference type="Proteomes" id="UP000682202"/>
    </source>
</evidence>